<evidence type="ECO:0000313" key="3">
    <source>
        <dbReference type="Proteomes" id="UP001273166"/>
    </source>
</evidence>
<dbReference type="Proteomes" id="UP001273166">
    <property type="component" value="Unassembled WGS sequence"/>
</dbReference>
<protein>
    <submittedName>
        <fullName evidence="2">Uncharacterized protein</fullName>
    </submittedName>
</protein>
<dbReference type="GeneID" id="87887835"/>
<evidence type="ECO:0000256" key="1">
    <source>
        <dbReference type="SAM" id="MobiDB-lite"/>
    </source>
</evidence>
<sequence>MPTYLCHGFRWQRPNIRVYVIVQDLEDASPEWIIAPKGSQSILKSFYDGFSFLPHCSPENGRSILPAKDESDTGNGRAASEDRFGAQSWSAIKLLEEYDPRDVDTVSRPYAYVADYTVRVDLSCSIVDEIVRYEQQQLQSPHPAVSIPPKDSSSSVAGPSGWFERLRDQLEGEAEIRWYVVVNGDEVRDWADEPTGGVANASQPEGECHQ</sequence>
<gene>
    <name evidence="2" type="ORF">B0T15DRAFT_527961</name>
</gene>
<keyword evidence="3" id="KW-1185">Reference proteome</keyword>
<dbReference type="RefSeq" id="XP_062722464.1">
    <property type="nucleotide sequence ID" value="XM_062869006.1"/>
</dbReference>
<feature type="region of interest" description="Disordered" evidence="1">
    <location>
        <begin position="190"/>
        <end position="210"/>
    </location>
</feature>
<evidence type="ECO:0000313" key="2">
    <source>
        <dbReference type="EMBL" id="KAK3306684.1"/>
    </source>
</evidence>
<reference evidence="2" key="2">
    <citation type="submission" date="2023-06" db="EMBL/GenBank/DDBJ databases">
        <authorList>
            <consortium name="Lawrence Berkeley National Laboratory"/>
            <person name="Mondo S.J."/>
            <person name="Hensen N."/>
            <person name="Bonometti L."/>
            <person name="Westerberg I."/>
            <person name="Brannstrom I.O."/>
            <person name="Guillou S."/>
            <person name="Cros-Aarteil S."/>
            <person name="Calhoun S."/>
            <person name="Haridas S."/>
            <person name="Kuo A."/>
            <person name="Pangilinan J."/>
            <person name="Riley R."/>
            <person name="Labutti K."/>
            <person name="Andreopoulos B."/>
            <person name="Lipzen A."/>
            <person name="Chen C."/>
            <person name="Yanf M."/>
            <person name="Daum C."/>
            <person name="Ng V."/>
            <person name="Clum A."/>
            <person name="Steindorff A."/>
            <person name="Ohm R."/>
            <person name="Martin F."/>
            <person name="Silar P."/>
            <person name="Natvig D."/>
            <person name="Lalanne C."/>
            <person name="Gautier V."/>
            <person name="Ament-Velasquez S.L."/>
            <person name="Kruys A."/>
            <person name="Hutchinson M.I."/>
            <person name="Powell A.J."/>
            <person name="Barry K."/>
            <person name="Miller A.N."/>
            <person name="Grigoriev I.V."/>
            <person name="Debuchy R."/>
            <person name="Gladieux P."/>
            <person name="Thoren M.H."/>
            <person name="Johannesson H."/>
        </authorList>
    </citation>
    <scope>NUCLEOTIDE SEQUENCE</scope>
    <source>
        <strain evidence="2">CBS 333.67</strain>
    </source>
</reference>
<feature type="region of interest" description="Disordered" evidence="1">
    <location>
        <begin position="138"/>
        <end position="159"/>
    </location>
</feature>
<dbReference type="EMBL" id="JAUDZG010000003">
    <property type="protein sequence ID" value="KAK3306684.1"/>
    <property type="molecule type" value="Genomic_DNA"/>
</dbReference>
<name>A0AAJ0GV70_9PEZI</name>
<organism evidence="2 3">
    <name type="scientific">Chaetomium strumarium</name>
    <dbReference type="NCBI Taxonomy" id="1170767"/>
    <lineage>
        <taxon>Eukaryota</taxon>
        <taxon>Fungi</taxon>
        <taxon>Dikarya</taxon>
        <taxon>Ascomycota</taxon>
        <taxon>Pezizomycotina</taxon>
        <taxon>Sordariomycetes</taxon>
        <taxon>Sordariomycetidae</taxon>
        <taxon>Sordariales</taxon>
        <taxon>Chaetomiaceae</taxon>
        <taxon>Chaetomium</taxon>
    </lineage>
</organism>
<dbReference type="AlphaFoldDB" id="A0AAJ0GV70"/>
<comment type="caution">
    <text evidence="2">The sequence shown here is derived from an EMBL/GenBank/DDBJ whole genome shotgun (WGS) entry which is preliminary data.</text>
</comment>
<proteinExistence type="predicted"/>
<reference evidence="2" key="1">
    <citation type="journal article" date="2023" name="Mol. Phylogenet. Evol.">
        <title>Genome-scale phylogeny and comparative genomics of the fungal order Sordariales.</title>
        <authorList>
            <person name="Hensen N."/>
            <person name="Bonometti L."/>
            <person name="Westerberg I."/>
            <person name="Brannstrom I.O."/>
            <person name="Guillou S."/>
            <person name="Cros-Aarteil S."/>
            <person name="Calhoun S."/>
            <person name="Haridas S."/>
            <person name="Kuo A."/>
            <person name="Mondo S."/>
            <person name="Pangilinan J."/>
            <person name="Riley R."/>
            <person name="LaButti K."/>
            <person name="Andreopoulos B."/>
            <person name="Lipzen A."/>
            <person name="Chen C."/>
            <person name="Yan M."/>
            <person name="Daum C."/>
            <person name="Ng V."/>
            <person name="Clum A."/>
            <person name="Steindorff A."/>
            <person name="Ohm R.A."/>
            <person name="Martin F."/>
            <person name="Silar P."/>
            <person name="Natvig D.O."/>
            <person name="Lalanne C."/>
            <person name="Gautier V."/>
            <person name="Ament-Velasquez S.L."/>
            <person name="Kruys A."/>
            <person name="Hutchinson M.I."/>
            <person name="Powell A.J."/>
            <person name="Barry K."/>
            <person name="Miller A.N."/>
            <person name="Grigoriev I.V."/>
            <person name="Debuchy R."/>
            <person name="Gladieux P."/>
            <person name="Hiltunen Thoren M."/>
            <person name="Johannesson H."/>
        </authorList>
    </citation>
    <scope>NUCLEOTIDE SEQUENCE</scope>
    <source>
        <strain evidence="2">CBS 333.67</strain>
    </source>
</reference>
<accession>A0AAJ0GV70</accession>